<proteinExistence type="inferred from homology"/>
<evidence type="ECO:0000259" key="2">
    <source>
        <dbReference type="Pfam" id="PF00079"/>
    </source>
</evidence>
<dbReference type="InterPro" id="IPR042178">
    <property type="entry name" value="Serpin_sf_1"/>
</dbReference>
<reference evidence="4" key="1">
    <citation type="submission" date="2024-07" db="EMBL/GenBank/DDBJ databases">
        <title>Two chromosome-level genome assemblies of Korean endemic species Abeliophyllum distichum and Forsythia ovata (Oleaceae).</title>
        <authorList>
            <person name="Jang H."/>
        </authorList>
    </citation>
    <scope>NUCLEOTIDE SEQUENCE [LARGE SCALE GENOMIC DNA]</scope>
</reference>
<evidence type="ECO:0000313" key="3">
    <source>
        <dbReference type="EMBL" id="KAL2504179.1"/>
    </source>
</evidence>
<organism evidence="3 4">
    <name type="scientific">Abeliophyllum distichum</name>
    <dbReference type="NCBI Taxonomy" id="126358"/>
    <lineage>
        <taxon>Eukaryota</taxon>
        <taxon>Viridiplantae</taxon>
        <taxon>Streptophyta</taxon>
        <taxon>Embryophyta</taxon>
        <taxon>Tracheophyta</taxon>
        <taxon>Spermatophyta</taxon>
        <taxon>Magnoliopsida</taxon>
        <taxon>eudicotyledons</taxon>
        <taxon>Gunneridae</taxon>
        <taxon>Pentapetalae</taxon>
        <taxon>asterids</taxon>
        <taxon>lamiids</taxon>
        <taxon>Lamiales</taxon>
        <taxon>Oleaceae</taxon>
        <taxon>Forsythieae</taxon>
        <taxon>Abeliophyllum</taxon>
    </lineage>
</organism>
<accession>A0ABD1SV63</accession>
<sequence>MIPYDKYESFRNQADVSSLLAKNLVSSKAKDANLVFSPVSIHVLLGLIAAGSKGPTLNQLLSFLESKSTEELNSLSSQLATLVFTDGGPLGGPRLSFANGVWVDQSLSLKPTFKEIVHNAYEAAARSC</sequence>
<dbReference type="InterPro" id="IPR036186">
    <property type="entry name" value="Serpin_sf"/>
</dbReference>
<name>A0ABD1SV63_9LAMI</name>
<comment type="similarity">
    <text evidence="1">Belongs to the serpin family.</text>
</comment>
<dbReference type="PANTHER" id="PTHR11461:SF211">
    <property type="entry name" value="GH10112P-RELATED"/>
    <property type="match status" value="1"/>
</dbReference>
<evidence type="ECO:0000256" key="1">
    <source>
        <dbReference type="ARBA" id="ARBA00009500"/>
    </source>
</evidence>
<comment type="caution">
    <text evidence="3">The sequence shown here is derived from an EMBL/GenBank/DDBJ whole genome shotgun (WGS) entry which is preliminary data.</text>
</comment>
<dbReference type="PANTHER" id="PTHR11461">
    <property type="entry name" value="SERINE PROTEASE INHIBITOR, SERPIN"/>
    <property type="match status" value="1"/>
</dbReference>
<dbReference type="InterPro" id="IPR000215">
    <property type="entry name" value="Serpin_fam"/>
</dbReference>
<dbReference type="SUPFAM" id="SSF56574">
    <property type="entry name" value="Serpins"/>
    <property type="match status" value="1"/>
</dbReference>
<dbReference type="Pfam" id="PF00079">
    <property type="entry name" value="Serpin"/>
    <property type="match status" value="1"/>
</dbReference>
<gene>
    <name evidence="3" type="ORF">Adt_19800</name>
</gene>
<dbReference type="EMBL" id="JBFOLK010000006">
    <property type="protein sequence ID" value="KAL2504179.1"/>
    <property type="molecule type" value="Genomic_DNA"/>
</dbReference>
<dbReference type="Proteomes" id="UP001604336">
    <property type="component" value="Unassembled WGS sequence"/>
</dbReference>
<evidence type="ECO:0000313" key="4">
    <source>
        <dbReference type="Proteomes" id="UP001604336"/>
    </source>
</evidence>
<feature type="domain" description="Serpin" evidence="2">
    <location>
        <begin position="13"/>
        <end position="127"/>
    </location>
</feature>
<dbReference type="Gene3D" id="3.30.497.10">
    <property type="entry name" value="Antithrombin, subunit I, domain 2"/>
    <property type="match status" value="1"/>
</dbReference>
<protein>
    <submittedName>
        <fullName evidence="3">Serpin-ZX</fullName>
    </submittedName>
</protein>
<dbReference type="AlphaFoldDB" id="A0ABD1SV63"/>
<keyword evidence="4" id="KW-1185">Reference proteome</keyword>
<dbReference type="InterPro" id="IPR023796">
    <property type="entry name" value="Serpin_dom"/>
</dbReference>